<proteinExistence type="predicted"/>
<feature type="compositionally biased region" description="Polar residues" evidence="1">
    <location>
        <begin position="28"/>
        <end position="67"/>
    </location>
</feature>
<sequence>MTRHPTAKSRSLLAKGNDAPKSPVASAQEITPSHPQPSKRTSSLLAGQDNASQPSLTPSMTPSTQTTVHHEREVGEPPKLGSWNPMSFDELYPSPQHGSAPLGSDGHSYSHWNPQAGQGI</sequence>
<gene>
    <name evidence="2" type="ORF">CDD82_5304</name>
</gene>
<protein>
    <submittedName>
        <fullName evidence="2">Uncharacterized protein</fullName>
    </submittedName>
</protein>
<comment type="caution">
    <text evidence="2">The sequence shown here is derived from an EMBL/GenBank/DDBJ whole genome shotgun (WGS) entry which is preliminary data.</text>
</comment>
<evidence type="ECO:0000313" key="3">
    <source>
        <dbReference type="Proteomes" id="UP000224854"/>
    </source>
</evidence>
<evidence type="ECO:0000256" key="1">
    <source>
        <dbReference type="SAM" id="MobiDB-lite"/>
    </source>
</evidence>
<reference evidence="2 3" key="1">
    <citation type="submission" date="2017-06" db="EMBL/GenBank/DDBJ databases">
        <title>Ant-infecting Ophiocordyceps genomes reveal a high diversity of potential behavioral manipulation genes and a possible major role for enterotoxins.</title>
        <authorList>
            <person name="De Bekker C."/>
            <person name="Evans H.C."/>
            <person name="Brachmann A."/>
            <person name="Hughes D.P."/>
        </authorList>
    </citation>
    <scope>NUCLEOTIDE SEQUENCE [LARGE SCALE GENOMIC DNA]</scope>
    <source>
        <strain evidence="2 3">1348a</strain>
    </source>
</reference>
<dbReference type="AlphaFoldDB" id="A0A2C5YVZ3"/>
<accession>A0A2C5YVZ3</accession>
<dbReference type="Proteomes" id="UP000224854">
    <property type="component" value="Unassembled WGS sequence"/>
</dbReference>
<evidence type="ECO:0000313" key="2">
    <source>
        <dbReference type="EMBL" id="PHH73725.1"/>
    </source>
</evidence>
<keyword evidence="3" id="KW-1185">Reference proteome</keyword>
<dbReference type="EMBL" id="NJEU01000482">
    <property type="protein sequence ID" value="PHH73725.1"/>
    <property type="molecule type" value="Genomic_DNA"/>
</dbReference>
<feature type="compositionally biased region" description="Polar residues" evidence="1">
    <location>
        <begin position="110"/>
        <end position="120"/>
    </location>
</feature>
<feature type="region of interest" description="Disordered" evidence="1">
    <location>
        <begin position="1"/>
        <end position="120"/>
    </location>
</feature>
<organism evidence="2 3">
    <name type="scientific">Ophiocordyceps australis</name>
    <dbReference type="NCBI Taxonomy" id="1399860"/>
    <lineage>
        <taxon>Eukaryota</taxon>
        <taxon>Fungi</taxon>
        <taxon>Dikarya</taxon>
        <taxon>Ascomycota</taxon>
        <taxon>Pezizomycotina</taxon>
        <taxon>Sordariomycetes</taxon>
        <taxon>Hypocreomycetidae</taxon>
        <taxon>Hypocreales</taxon>
        <taxon>Ophiocordycipitaceae</taxon>
        <taxon>Ophiocordyceps</taxon>
    </lineage>
</organism>
<name>A0A2C5YVZ3_9HYPO</name>